<dbReference type="EMBL" id="BK059105">
    <property type="protein sequence ID" value="DAE30736.1"/>
    <property type="molecule type" value="Genomic_DNA"/>
</dbReference>
<sequence length="43" mass="4880">MLKSIIRTLLQKFIDDIDSDNCNITMEQQSKIISVLSNIANPD</sequence>
<organism evidence="1">
    <name type="scientific">virus sp. ctML55</name>
    <dbReference type="NCBI Taxonomy" id="2827627"/>
    <lineage>
        <taxon>Viruses</taxon>
    </lineage>
</organism>
<name>A0A8S5RH68_9VIRU</name>
<proteinExistence type="predicted"/>
<protein>
    <submittedName>
        <fullName evidence="1">Uncharacterized protein</fullName>
    </submittedName>
</protein>
<evidence type="ECO:0000313" key="1">
    <source>
        <dbReference type="EMBL" id="DAE30736.1"/>
    </source>
</evidence>
<reference evidence="1" key="1">
    <citation type="journal article" date="2021" name="Proc. Natl. Acad. Sci. U.S.A.">
        <title>A Catalog of Tens of Thousands of Viruses from Human Metagenomes Reveals Hidden Associations with Chronic Diseases.</title>
        <authorList>
            <person name="Tisza M.J."/>
            <person name="Buck C.B."/>
        </authorList>
    </citation>
    <scope>NUCLEOTIDE SEQUENCE</scope>
    <source>
        <strain evidence="1">CtML55</strain>
    </source>
</reference>
<accession>A0A8S5RH68</accession>